<evidence type="ECO:0000256" key="3">
    <source>
        <dbReference type="ARBA" id="ARBA00022737"/>
    </source>
</evidence>
<name>A0AA47LYZ3_MERPO</name>
<reference evidence="6" key="1">
    <citation type="journal article" date="2023" name="Front. Mar. Sci.">
        <title>A new Merluccius polli reference genome to investigate the effects of global change in West African waters.</title>
        <authorList>
            <person name="Mateo J.L."/>
            <person name="Blanco-Fernandez C."/>
            <person name="Garcia-Vazquez E."/>
            <person name="Machado-Schiaffino G."/>
        </authorList>
    </citation>
    <scope>NUCLEOTIDE SEQUENCE</scope>
    <source>
        <strain evidence="6">C29</strain>
        <tissue evidence="6">Fin</tissue>
    </source>
</reference>
<evidence type="ECO:0000256" key="2">
    <source>
        <dbReference type="ARBA" id="ARBA00022553"/>
    </source>
</evidence>
<proteinExistence type="predicted"/>
<comment type="subcellular location">
    <subcellularLocation>
        <location evidence="1">Endomembrane system</location>
    </subcellularLocation>
</comment>
<comment type="caution">
    <text evidence="6">The sequence shown here is derived from an EMBL/GenBank/DDBJ whole genome shotgun (WGS) entry which is preliminary data.</text>
</comment>
<dbReference type="PANTHER" id="PTHR14514">
    <property type="entry name" value="PKA ANCHORING PROTEIN"/>
    <property type="match status" value="1"/>
</dbReference>
<evidence type="ECO:0000256" key="1">
    <source>
        <dbReference type="ARBA" id="ARBA00004308"/>
    </source>
</evidence>
<feature type="compositionally biased region" description="Low complexity" evidence="5">
    <location>
        <begin position="583"/>
        <end position="609"/>
    </location>
</feature>
<organism evidence="6 7">
    <name type="scientific">Merluccius polli</name>
    <name type="common">Benguela hake</name>
    <name type="synonym">Merluccius cadenati</name>
    <dbReference type="NCBI Taxonomy" id="89951"/>
    <lineage>
        <taxon>Eukaryota</taxon>
        <taxon>Metazoa</taxon>
        <taxon>Chordata</taxon>
        <taxon>Craniata</taxon>
        <taxon>Vertebrata</taxon>
        <taxon>Euteleostomi</taxon>
        <taxon>Actinopterygii</taxon>
        <taxon>Neopterygii</taxon>
        <taxon>Teleostei</taxon>
        <taxon>Neoteleostei</taxon>
        <taxon>Acanthomorphata</taxon>
        <taxon>Zeiogadaria</taxon>
        <taxon>Gadariae</taxon>
        <taxon>Gadiformes</taxon>
        <taxon>Gadoidei</taxon>
        <taxon>Merlucciidae</taxon>
        <taxon>Merluccius</taxon>
    </lineage>
</organism>
<feature type="compositionally biased region" description="Polar residues" evidence="5">
    <location>
        <begin position="233"/>
        <end position="260"/>
    </location>
</feature>
<evidence type="ECO:0000313" key="6">
    <source>
        <dbReference type="EMBL" id="KAK0130558.1"/>
    </source>
</evidence>
<feature type="region of interest" description="Disordered" evidence="5">
    <location>
        <begin position="392"/>
        <end position="494"/>
    </location>
</feature>
<dbReference type="AlphaFoldDB" id="A0AA47LYZ3"/>
<dbReference type="EMBL" id="JAOPHQ010006729">
    <property type="protein sequence ID" value="KAK0130558.1"/>
    <property type="molecule type" value="Genomic_DNA"/>
</dbReference>
<evidence type="ECO:0000256" key="5">
    <source>
        <dbReference type="SAM" id="MobiDB-lite"/>
    </source>
</evidence>
<evidence type="ECO:0000256" key="4">
    <source>
        <dbReference type="ARBA" id="ARBA00023136"/>
    </source>
</evidence>
<feature type="compositionally biased region" description="Pro residues" evidence="5">
    <location>
        <begin position="443"/>
        <end position="452"/>
    </location>
</feature>
<dbReference type="Proteomes" id="UP001174136">
    <property type="component" value="Unassembled WGS sequence"/>
</dbReference>
<feature type="region of interest" description="Disordered" evidence="5">
    <location>
        <begin position="218"/>
        <end position="309"/>
    </location>
</feature>
<keyword evidence="3" id="KW-0677">Repeat</keyword>
<feature type="region of interest" description="Disordered" evidence="5">
    <location>
        <begin position="648"/>
        <end position="670"/>
    </location>
</feature>
<keyword evidence="4" id="KW-0472">Membrane</keyword>
<feature type="region of interest" description="Disordered" evidence="5">
    <location>
        <begin position="13"/>
        <end position="41"/>
    </location>
</feature>
<feature type="compositionally biased region" description="Polar residues" evidence="5">
    <location>
        <begin position="17"/>
        <end position="27"/>
    </location>
</feature>
<evidence type="ECO:0000313" key="7">
    <source>
        <dbReference type="Proteomes" id="UP001174136"/>
    </source>
</evidence>
<keyword evidence="2" id="KW-0597">Phosphoprotein</keyword>
<keyword evidence="7" id="KW-1185">Reference proteome</keyword>
<sequence length="670" mass="72707">MSVIALSPIVAEPPSPMITSVTPTTSEPQEEATPPGLSCRQRRAPPLHGGADWKVVLHLPEVQTWLRATRGRVSQLTHSAAQDTQHRHVDTHLLQLKDICEDISDHVEQIHALLETEFSLKLLSYSVNILVDIRSVQLLWHQLRVSVLVLKERLLQGLQDSNGNFTRQTDILQAFTQDQTRLDELTEVDDSGQLTIRCSQDYFSLDCGITAFELSDYSPGDSPLSQDHHHLQEPSQDLSLVQDPDSQTHSQDPNLVQDPETQTHCHPEATPTNSSNSTHCAPNMHCGASHQSDASMSKRPLLGGGGGASTSALVAVPGQGMMEGTDPGQGMMEGTDPGPGVMEGTGRHPSTTCPPPRVLFHGEESLRSPSLLEPQQRSTFWLELDSVYPETTAQTCGGGEGNVHGPQPTQRPSTETPLTAQNPTSSQSRLETRTPSRGDSALPPYPLTPPLPSDSALPSPNREALSSSSDMEASGEESDPRAPPAKLTQRPGQQVKDHWFGSEEFLALPDQLRQTELLAINLESLTHVLPLSSGCELDQQGLQDIDDWDLTEATPDCYLHQAAGDSSDDIPYRQSRHHHFNISRFSPSSSSDIAPSLDESIESGPLSELLSEEEGRSSGSSAPLVASQGTTALVSQLLAGIQLHEPNIWKKTEANNHKATESYGAKLQAD</sequence>
<dbReference type="PANTHER" id="PTHR14514:SF2">
    <property type="entry name" value="A-KINASE ANCHOR PROTEIN 6"/>
    <property type="match status" value="1"/>
</dbReference>
<feature type="compositionally biased region" description="Polar residues" evidence="5">
    <location>
        <begin position="268"/>
        <end position="280"/>
    </location>
</feature>
<gene>
    <name evidence="6" type="primary">AKAP6_2</name>
    <name evidence="6" type="ORF">N1851_035212</name>
</gene>
<feature type="compositionally biased region" description="Basic and acidic residues" evidence="5">
    <location>
        <begin position="648"/>
        <end position="660"/>
    </location>
</feature>
<feature type="compositionally biased region" description="Polar residues" evidence="5">
    <location>
        <begin position="407"/>
        <end position="429"/>
    </location>
</feature>
<accession>A0AA47LYZ3</accession>
<feature type="region of interest" description="Disordered" evidence="5">
    <location>
        <begin position="583"/>
        <end position="626"/>
    </location>
</feature>
<protein>
    <submittedName>
        <fullName evidence="6">A-kinase anchor protein 6</fullName>
    </submittedName>
</protein>